<protein>
    <submittedName>
        <fullName evidence="1">Uncharacterized protein</fullName>
    </submittedName>
</protein>
<dbReference type="AlphaFoldDB" id="A0A2H3CF06"/>
<evidence type="ECO:0000313" key="1">
    <source>
        <dbReference type="EMBL" id="PBK81651.1"/>
    </source>
</evidence>
<evidence type="ECO:0000313" key="2">
    <source>
        <dbReference type="Proteomes" id="UP000217790"/>
    </source>
</evidence>
<gene>
    <name evidence="1" type="ORF">ARMGADRAFT_1091039</name>
</gene>
<name>A0A2H3CF06_ARMGA</name>
<proteinExistence type="predicted"/>
<dbReference type="InParanoid" id="A0A2H3CF06"/>
<sequence>MQQEKCNSIEELKIEKQHNDAKIEKMWLDAQRQEQQMDLMRMFFTYVVTPGGAGRGGGGFSDGGSMMTSMMASSSSATHSNNANMLQTDSELYWSQYTPESLTDTFRVSSQSASESADGVEHNI</sequence>
<dbReference type="EMBL" id="KZ293726">
    <property type="protein sequence ID" value="PBK81651.1"/>
    <property type="molecule type" value="Genomic_DNA"/>
</dbReference>
<dbReference type="Proteomes" id="UP000217790">
    <property type="component" value="Unassembled WGS sequence"/>
</dbReference>
<organism evidence="1 2">
    <name type="scientific">Armillaria gallica</name>
    <name type="common">Bulbous honey fungus</name>
    <name type="synonym">Armillaria bulbosa</name>
    <dbReference type="NCBI Taxonomy" id="47427"/>
    <lineage>
        <taxon>Eukaryota</taxon>
        <taxon>Fungi</taxon>
        <taxon>Dikarya</taxon>
        <taxon>Basidiomycota</taxon>
        <taxon>Agaricomycotina</taxon>
        <taxon>Agaricomycetes</taxon>
        <taxon>Agaricomycetidae</taxon>
        <taxon>Agaricales</taxon>
        <taxon>Marasmiineae</taxon>
        <taxon>Physalacriaceae</taxon>
        <taxon>Armillaria</taxon>
    </lineage>
</organism>
<reference evidence="2" key="1">
    <citation type="journal article" date="2017" name="Nat. Ecol. Evol.">
        <title>Genome expansion and lineage-specific genetic innovations in the forest pathogenic fungi Armillaria.</title>
        <authorList>
            <person name="Sipos G."/>
            <person name="Prasanna A.N."/>
            <person name="Walter M.C."/>
            <person name="O'Connor E."/>
            <person name="Balint B."/>
            <person name="Krizsan K."/>
            <person name="Kiss B."/>
            <person name="Hess J."/>
            <person name="Varga T."/>
            <person name="Slot J."/>
            <person name="Riley R."/>
            <person name="Boka B."/>
            <person name="Rigling D."/>
            <person name="Barry K."/>
            <person name="Lee J."/>
            <person name="Mihaltcheva S."/>
            <person name="LaButti K."/>
            <person name="Lipzen A."/>
            <person name="Waldron R."/>
            <person name="Moloney N.M."/>
            <person name="Sperisen C."/>
            <person name="Kredics L."/>
            <person name="Vagvoelgyi C."/>
            <person name="Patrignani A."/>
            <person name="Fitzpatrick D."/>
            <person name="Nagy I."/>
            <person name="Doyle S."/>
            <person name="Anderson J.B."/>
            <person name="Grigoriev I.V."/>
            <person name="Gueldener U."/>
            <person name="Muensterkoetter M."/>
            <person name="Nagy L.G."/>
        </authorList>
    </citation>
    <scope>NUCLEOTIDE SEQUENCE [LARGE SCALE GENOMIC DNA]</scope>
    <source>
        <strain evidence="2">Ar21-2</strain>
    </source>
</reference>
<accession>A0A2H3CF06</accession>
<keyword evidence="2" id="KW-1185">Reference proteome</keyword>